<name>A0ABX0MA25_9BURK</name>
<dbReference type="PANTHER" id="PTHR30572">
    <property type="entry name" value="MEMBRANE COMPONENT OF TRANSPORTER-RELATED"/>
    <property type="match status" value="1"/>
</dbReference>
<dbReference type="InterPro" id="IPR003838">
    <property type="entry name" value="ABC3_permease_C"/>
</dbReference>
<evidence type="ECO:0000256" key="4">
    <source>
        <dbReference type="ARBA" id="ARBA00022989"/>
    </source>
</evidence>
<protein>
    <submittedName>
        <fullName evidence="10">FtsX-like permease family protein</fullName>
    </submittedName>
</protein>
<comment type="caution">
    <text evidence="10">The sequence shown here is derived from an EMBL/GenBank/DDBJ whole genome shotgun (WGS) entry which is preliminary data.</text>
</comment>
<evidence type="ECO:0000256" key="6">
    <source>
        <dbReference type="ARBA" id="ARBA00038076"/>
    </source>
</evidence>
<evidence type="ECO:0000259" key="8">
    <source>
        <dbReference type="Pfam" id="PF02687"/>
    </source>
</evidence>
<accession>A0ABX0MA25</accession>
<evidence type="ECO:0000256" key="2">
    <source>
        <dbReference type="ARBA" id="ARBA00022475"/>
    </source>
</evidence>
<feature type="transmembrane region" description="Helical" evidence="7">
    <location>
        <begin position="334"/>
        <end position="360"/>
    </location>
</feature>
<evidence type="ECO:0000313" key="10">
    <source>
        <dbReference type="EMBL" id="NHZ40459.1"/>
    </source>
</evidence>
<feature type="transmembrane region" description="Helical" evidence="7">
    <location>
        <begin position="287"/>
        <end position="314"/>
    </location>
</feature>
<keyword evidence="4 7" id="KW-1133">Transmembrane helix</keyword>
<evidence type="ECO:0000313" key="11">
    <source>
        <dbReference type="Proteomes" id="UP000819052"/>
    </source>
</evidence>
<evidence type="ECO:0000256" key="3">
    <source>
        <dbReference type="ARBA" id="ARBA00022692"/>
    </source>
</evidence>
<feature type="transmembrane region" description="Helical" evidence="7">
    <location>
        <begin position="375"/>
        <end position="394"/>
    </location>
</feature>
<dbReference type="Pfam" id="PF12704">
    <property type="entry name" value="MacB_PCD"/>
    <property type="match status" value="1"/>
</dbReference>
<comment type="similarity">
    <text evidence="6">Belongs to the ABC-4 integral membrane protein family.</text>
</comment>
<dbReference type="RefSeq" id="WP_167076271.1">
    <property type="nucleotide sequence ID" value="NZ_VVIW01000004.1"/>
</dbReference>
<keyword evidence="2" id="KW-1003">Cell membrane</keyword>
<organism evidence="10 11">
    <name type="scientific">Massilia aquatica</name>
    <dbReference type="NCBI Taxonomy" id="2609000"/>
    <lineage>
        <taxon>Bacteria</taxon>
        <taxon>Pseudomonadati</taxon>
        <taxon>Pseudomonadota</taxon>
        <taxon>Betaproteobacteria</taxon>
        <taxon>Burkholderiales</taxon>
        <taxon>Oxalobacteraceae</taxon>
        <taxon>Telluria group</taxon>
        <taxon>Massilia</taxon>
    </lineage>
</organism>
<keyword evidence="3 7" id="KW-0812">Transmembrane</keyword>
<reference evidence="10 11" key="1">
    <citation type="submission" date="2019-09" db="EMBL/GenBank/DDBJ databases">
        <title>Taxonomy of Antarctic Massilia spp.: description of Massilia rubra sp. nov., Massilia aquatica sp. nov., Massilia mucilaginosa sp. nov., Massilia frigida sp. nov. isolated from streams, lakes and regoliths.</title>
        <authorList>
            <person name="Holochova P."/>
            <person name="Sedlacek I."/>
            <person name="Kralova S."/>
            <person name="Maslanova I."/>
            <person name="Busse H.-J."/>
            <person name="Stankova E."/>
            <person name="Vrbovska V."/>
            <person name="Kovarovic V."/>
            <person name="Bartak M."/>
            <person name="Svec P."/>
            <person name="Pantucek R."/>
        </authorList>
    </citation>
    <scope>NUCLEOTIDE SEQUENCE [LARGE SCALE GENOMIC DNA]</scope>
    <source>
        <strain evidence="10 11">CCM 8693</strain>
    </source>
</reference>
<dbReference type="InterPro" id="IPR050250">
    <property type="entry name" value="Macrolide_Exporter_MacB"/>
</dbReference>
<evidence type="ECO:0000256" key="1">
    <source>
        <dbReference type="ARBA" id="ARBA00004651"/>
    </source>
</evidence>
<keyword evidence="5 7" id="KW-0472">Membrane</keyword>
<sequence length="412" mass="44158">MEIRPILSALMRSKTGAILVALQVAISLAILTNALHIVSVRQEVAARPSGIADEASVFYIRVRHLVEGSHEEQLARQELETRALRAIGGVTSVAFASQAPMSQSGWTTNLANSRTSRKDSASASMYYTSDSLVKTWGLNLAEGRDFTQADVVDIDGNTSPDELFPKSVLITRALAAALWPGSTQAVGKTVYFGTGAQANAATVVGVIDTLQTQSAEVAPRGAYSLIAPMRKSFGAIMYAVRAEAGQRERVMKEAEAAMRASNQGRAIISMKAVDQHRKERYRTDMALSWMLIVVSALLLLITASGIVGMASLWVTQRRKQIGVRRALGARRADILRYFITENFMITSVGVACGVALSAALNQLLVTQLAMARLPLAYLVVGAGVFWVLGMAAVYGPAWRAASISPASATRSV</sequence>
<feature type="domain" description="ABC3 transporter permease C-terminal" evidence="8">
    <location>
        <begin position="292"/>
        <end position="405"/>
    </location>
</feature>
<dbReference type="Pfam" id="PF02687">
    <property type="entry name" value="FtsX"/>
    <property type="match status" value="1"/>
</dbReference>
<comment type="subcellular location">
    <subcellularLocation>
        <location evidence="1">Cell membrane</location>
        <topology evidence="1">Multi-pass membrane protein</topology>
    </subcellularLocation>
</comment>
<dbReference type="PANTHER" id="PTHR30572:SF4">
    <property type="entry name" value="ABC TRANSPORTER PERMEASE YTRF"/>
    <property type="match status" value="1"/>
</dbReference>
<keyword evidence="11" id="KW-1185">Reference proteome</keyword>
<evidence type="ECO:0000259" key="9">
    <source>
        <dbReference type="Pfam" id="PF12704"/>
    </source>
</evidence>
<dbReference type="InterPro" id="IPR025857">
    <property type="entry name" value="MacB_PCD"/>
</dbReference>
<feature type="domain" description="MacB-like periplasmic core" evidence="9">
    <location>
        <begin position="25"/>
        <end position="255"/>
    </location>
</feature>
<gene>
    <name evidence="10" type="ORF">F1609_09865</name>
</gene>
<proteinExistence type="inferred from homology"/>
<evidence type="ECO:0000256" key="5">
    <source>
        <dbReference type="ARBA" id="ARBA00023136"/>
    </source>
</evidence>
<evidence type="ECO:0000256" key="7">
    <source>
        <dbReference type="SAM" id="Phobius"/>
    </source>
</evidence>
<dbReference type="Proteomes" id="UP000819052">
    <property type="component" value="Unassembled WGS sequence"/>
</dbReference>
<dbReference type="EMBL" id="VVIW01000004">
    <property type="protein sequence ID" value="NHZ40459.1"/>
    <property type="molecule type" value="Genomic_DNA"/>
</dbReference>